<dbReference type="KEGG" id="pmx:PERMA_0963"/>
<evidence type="ECO:0000256" key="3">
    <source>
        <dbReference type="ARBA" id="ARBA00022576"/>
    </source>
</evidence>
<evidence type="ECO:0000256" key="1">
    <source>
        <dbReference type="ARBA" id="ARBA00001933"/>
    </source>
</evidence>
<evidence type="ECO:0000259" key="6">
    <source>
        <dbReference type="Pfam" id="PF00155"/>
    </source>
</evidence>
<keyword evidence="3 7" id="KW-0032">Aminotransferase</keyword>
<dbReference type="InterPro" id="IPR015421">
    <property type="entry name" value="PyrdxlP-dep_Trfase_major"/>
</dbReference>
<gene>
    <name evidence="7" type="ordered locus">PERMA_0963</name>
</gene>
<comment type="similarity">
    <text evidence="2">Belongs to the class-I pyridoxal-phosphate-dependent aminotransferase family.</text>
</comment>
<dbReference type="InterPro" id="IPR050596">
    <property type="entry name" value="AspAT/PAT-like"/>
</dbReference>
<dbReference type="OrthoDB" id="9803354at2"/>
<protein>
    <submittedName>
        <fullName evidence="7">Aminotransferase</fullName>
    </submittedName>
</protein>
<dbReference type="eggNOG" id="COG0436">
    <property type="taxonomic scope" value="Bacteria"/>
</dbReference>
<dbReference type="CDD" id="cd00609">
    <property type="entry name" value="AAT_like"/>
    <property type="match status" value="1"/>
</dbReference>
<name>C0QQ03_PERMH</name>
<dbReference type="HOGENOM" id="CLU_017584_4_3_0"/>
<feature type="domain" description="Aminotransferase class I/classII large" evidence="6">
    <location>
        <begin position="24"/>
        <end position="366"/>
    </location>
</feature>
<dbReference type="GO" id="GO:0006520">
    <property type="term" value="P:amino acid metabolic process"/>
    <property type="evidence" value="ECO:0007669"/>
    <property type="project" value="InterPro"/>
</dbReference>
<keyword evidence="4 7" id="KW-0808">Transferase</keyword>
<dbReference type="EMBL" id="CP001230">
    <property type="protein sequence ID" value="ACO03832.1"/>
    <property type="molecule type" value="Genomic_DNA"/>
</dbReference>
<dbReference type="AlphaFoldDB" id="C0QQ03"/>
<dbReference type="Proteomes" id="UP000001366">
    <property type="component" value="Chromosome"/>
</dbReference>
<keyword evidence="5" id="KW-0663">Pyridoxal phosphate</keyword>
<comment type="cofactor">
    <cofactor evidence="1">
        <name>pyridoxal 5'-phosphate</name>
        <dbReference type="ChEBI" id="CHEBI:597326"/>
    </cofactor>
</comment>
<dbReference type="RefSeq" id="WP_012676071.1">
    <property type="nucleotide sequence ID" value="NC_012440.1"/>
</dbReference>
<accession>C0QQ03</accession>
<sequence length="371" mass="43113">MERTEKIRPFIVMDIVRKASKIKDAVHFEIGEPDLQPSPLVWELAEKAVKDRVNYYTESLGLPLLREKISSFYYERYGVDIAPERIALTVGTSGAFLVAYSMLLNRGDKIALPDPSYPCYKNFAYLLDIQPVFIPVGRESSYQLTAEHLREYSDIKAVHISSPSNPVGNIYKKENLKELVEYCDEKGIYFISDEIYHGLVYEGKEHTAVEFSDNAIVINGFSKYFCMPGFRLGWIILPEKLVRKAEIIIQNVFISPPTISQYAALGAFDHKHLEKNKEIFRKRRDFLFRELKEIFTIDVEPEGAFYIWANIEKYSDNSFEFAKELLEKIHVAVTPGVDFGSYRTDRYIRFAYTRDIQHMEEGVRRLKDYLL</sequence>
<evidence type="ECO:0000313" key="7">
    <source>
        <dbReference type="EMBL" id="ACO03832.1"/>
    </source>
</evidence>
<dbReference type="InterPro" id="IPR015424">
    <property type="entry name" value="PyrdxlP-dep_Trfase"/>
</dbReference>
<dbReference type="Pfam" id="PF00155">
    <property type="entry name" value="Aminotran_1_2"/>
    <property type="match status" value="1"/>
</dbReference>
<dbReference type="SUPFAM" id="SSF53383">
    <property type="entry name" value="PLP-dependent transferases"/>
    <property type="match status" value="1"/>
</dbReference>
<keyword evidence="8" id="KW-1185">Reference proteome</keyword>
<dbReference type="PaxDb" id="123214-PERMA_0963"/>
<dbReference type="STRING" id="123214.PERMA_0963"/>
<reference evidence="7 8" key="1">
    <citation type="journal article" date="2009" name="J. Bacteriol.">
        <title>Complete and draft genome sequences of six members of the Aquificales.</title>
        <authorList>
            <person name="Reysenbach A.L."/>
            <person name="Hamamura N."/>
            <person name="Podar M."/>
            <person name="Griffiths E."/>
            <person name="Ferreira S."/>
            <person name="Hochstein R."/>
            <person name="Heidelberg J."/>
            <person name="Johnson J."/>
            <person name="Mead D."/>
            <person name="Pohorille A."/>
            <person name="Sarmiento M."/>
            <person name="Schweighofer K."/>
            <person name="Seshadri R."/>
            <person name="Voytek M.A."/>
        </authorList>
    </citation>
    <scope>NUCLEOTIDE SEQUENCE [LARGE SCALE GENOMIC DNA]</scope>
    <source>
        <strain evidence="8">DSM 14350 / EX-H1</strain>
    </source>
</reference>
<dbReference type="PANTHER" id="PTHR46383:SF2">
    <property type="entry name" value="AMINOTRANSFERASE"/>
    <property type="match status" value="1"/>
</dbReference>
<proteinExistence type="inferred from homology"/>
<organism evidence="7 8">
    <name type="scientific">Persephonella marina (strain DSM 14350 / EX-H1)</name>
    <dbReference type="NCBI Taxonomy" id="123214"/>
    <lineage>
        <taxon>Bacteria</taxon>
        <taxon>Pseudomonadati</taxon>
        <taxon>Aquificota</taxon>
        <taxon>Aquificia</taxon>
        <taxon>Aquificales</taxon>
        <taxon>Hydrogenothermaceae</taxon>
        <taxon>Persephonella</taxon>
    </lineage>
</organism>
<dbReference type="GO" id="GO:0030170">
    <property type="term" value="F:pyridoxal phosphate binding"/>
    <property type="evidence" value="ECO:0007669"/>
    <property type="project" value="InterPro"/>
</dbReference>
<evidence type="ECO:0000256" key="4">
    <source>
        <dbReference type="ARBA" id="ARBA00022679"/>
    </source>
</evidence>
<evidence type="ECO:0000256" key="5">
    <source>
        <dbReference type="ARBA" id="ARBA00022898"/>
    </source>
</evidence>
<evidence type="ECO:0000256" key="2">
    <source>
        <dbReference type="ARBA" id="ARBA00007441"/>
    </source>
</evidence>
<dbReference type="PANTHER" id="PTHR46383">
    <property type="entry name" value="ASPARTATE AMINOTRANSFERASE"/>
    <property type="match status" value="1"/>
</dbReference>
<evidence type="ECO:0000313" key="8">
    <source>
        <dbReference type="Proteomes" id="UP000001366"/>
    </source>
</evidence>
<dbReference type="Gene3D" id="3.40.640.10">
    <property type="entry name" value="Type I PLP-dependent aspartate aminotransferase-like (Major domain)"/>
    <property type="match status" value="1"/>
</dbReference>
<dbReference type="GO" id="GO:0008483">
    <property type="term" value="F:transaminase activity"/>
    <property type="evidence" value="ECO:0007669"/>
    <property type="project" value="UniProtKB-KW"/>
</dbReference>
<dbReference type="InterPro" id="IPR004839">
    <property type="entry name" value="Aminotransferase_I/II_large"/>
</dbReference>